<organism evidence="2 3">
    <name type="scientific">Syntrophomonas zehnderi OL-4</name>
    <dbReference type="NCBI Taxonomy" id="690567"/>
    <lineage>
        <taxon>Bacteria</taxon>
        <taxon>Bacillati</taxon>
        <taxon>Bacillota</taxon>
        <taxon>Clostridia</taxon>
        <taxon>Eubacteriales</taxon>
        <taxon>Syntrophomonadaceae</taxon>
        <taxon>Syntrophomonas</taxon>
    </lineage>
</organism>
<dbReference type="RefSeq" id="WP_046495791.1">
    <property type="nucleotide sequence ID" value="NZ_CGIH01000009.1"/>
</dbReference>
<accession>A0A0E4C7Z5</accession>
<keyword evidence="3" id="KW-1185">Reference proteome</keyword>
<sequence>MAEDLIRRRKKRGYTIIDNQPINDSNLKYEDIGLLVYVLSKPDDWVIYKKELISSHQNGRESVAGILKRLEAQGYLQIISHRSTKGRFAYNEYVFTDVAWNFEDEPEEPLSDQQFNREREAVNGKPYTGNR</sequence>
<name>A0A0E4C7Z5_9FIRM</name>
<dbReference type="STRING" id="690567.683"/>
<reference evidence="2 3" key="1">
    <citation type="submission" date="2015-03" db="EMBL/GenBank/DDBJ databases">
        <authorList>
            <person name="Murphy D."/>
        </authorList>
    </citation>
    <scope>NUCLEOTIDE SEQUENCE [LARGE SCALE GENOMIC DNA]</scope>
    <source>
        <strain evidence="2 3">OL-4</strain>
    </source>
</reference>
<protein>
    <submittedName>
        <fullName evidence="2">Uncharacterized</fullName>
    </submittedName>
</protein>
<dbReference type="EMBL" id="CGIH01000009">
    <property type="protein sequence ID" value="CFX16524.1"/>
    <property type="molecule type" value="Genomic_DNA"/>
</dbReference>
<proteinExistence type="predicted"/>
<dbReference type="Proteomes" id="UP000045545">
    <property type="component" value="Unassembled WGS sequence"/>
</dbReference>
<gene>
    <name evidence="2" type="ORF">683</name>
</gene>
<evidence type="ECO:0000256" key="1">
    <source>
        <dbReference type="SAM" id="MobiDB-lite"/>
    </source>
</evidence>
<evidence type="ECO:0000313" key="3">
    <source>
        <dbReference type="Proteomes" id="UP000045545"/>
    </source>
</evidence>
<feature type="region of interest" description="Disordered" evidence="1">
    <location>
        <begin position="105"/>
        <end position="131"/>
    </location>
</feature>
<dbReference type="AlphaFoldDB" id="A0A0E4C7Z5"/>
<evidence type="ECO:0000313" key="2">
    <source>
        <dbReference type="EMBL" id="CFX16524.1"/>
    </source>
</evidence>